<gene>
    <name evidence="2" type="ORF">Q7C36_003717</name>
</gene>
<dbReference type="EMBL" id="JAVHJS010000003">
    <property type="protein sequence ID" value="KAK2864563.1"/>
    <property type="molecule type" value="Genomic_DNA"/>
</dbReference>
<reference evidence="2" key="1">
    <citation type="submission" date="2023-08" db="EMBL/GenBank/DDBJ databases">
        <title>Pelteobagrus vachellii genome.</title>
        <authorList>
            <person name="Liu H."/>
        </authorList>
    </citation>
    <scope>NUCLEOTIDE SEQUENCE</scope>
    <source>
        <strain evidence="2">PRFRI_2022a</strain>
        <tissue evidence="2">Muscle</tissue>
    </source>
</reference>
<accession>A0AA88NTI8</accession>
<evidence type="ECO:0000256" key="1">
    <source>
        <dbReference type="SAM" id="MobiDB-lite"/>
    </source>
</evidence>
<comment type="caution">
    <text evidence="2">The sequence shown here is derived from an EMBL/GenBank/DDBJ whole genome shotgun (WGS) entry which is preliminary data.</text>
</comment>
<feature type="compositionally biased region" description="Basic and acidic residues" evidence="1">
    <location>
        <begin position="54"/>
        <end position="125"/>
    </location>
</feature>
<dbReference type="Proteomes" id="UP001187315">
    <property type="component" value="Unassembled WGS sequence"/>
</dbReference>
<dbReference type="AlphaFoldDB" id="A0AA88NTI8"/>
<evidence type="ECO:0000313" key="3">
    <source>
        <dbReference type="Proteomes" id="UP001187315"/>
    </source>
</evidence>
<dbReference type="InterPro" id="IPR003360">
    <property type="entry name" value="US22-like"/>
</dbReference>
<evidence type="ECO:0000313" key="2">
    <source>
        <dbReference type="EMBL" id="KAK2864563.1"/>
    </source>
</evidence>
<feature type="region of interest" description="Disordered" evidence="1">
    <location>
        <begin position="1"/>
        <end position="128"/>
    </location>
</feature>
<name>A0AA88NTI8_TACVA</name>
<dbReference type="Pfam" id="PF02393">
    <property type="entry name" value="US22"/>
    <property type="match status" value="1"/>
</dbReference>
<protein>
    <submittedName>
        <fullName evidence="2">Uncharacterized protein</fullName>
    </submittedName>
</protein>
<organism evidence="2 3">
    <name type="scientific">Tachysurus vachellii</name>
    <name type="common">Darkbarbel catfish</name>
    <name type="synonym">Pelteobagrus vachellii</name>
    <dbReference type="NCBI Taxonomy" id="175792"/>
    <lineage>
        <taxon>Eukaryota</taxon>
        <taxon>Metazoa</taxon>
        <taxon>Chordata</taxon>
        <taxon>Craniata</taxon>
        <taxon>Vertebrata</taxon>
        <taxon>Euteleostomi</taxon>
        <taxon>Actinopterygii</taxon>
        <taxon>Neopterygii</taxon>
        <taxon>Teleostei</taxon>
        <taxon>Ostariophysi</taxon>
        <taxon>Siluriformes</taxon>
        <taxon>Bagridae</taxon>
        <taxon>Tachysurus</taxon>
    </lineage>
</organism>
<proteinExistence type="predicted"/>
<sequence length="364" mass="40182">MDTGEKVVSIAEDDGSGSDLDTTHGVTGDDALSGMEDATVATLGDGVVEEDGTSEARAEPAKQEARAEPAKQEARAEPAKQEARAEPAEREARAEPAEREARAEPAEREARAEPAEREARAEPETRVAPQAGIMAAQLHELVTNVPSDIKNGCDQVKCELSGLYTEGGCLELGEFASVVKRYSGTLIPLTNPKGYSMRVCGQDDTVYSGNDDQLEAWKDFFLPERMEMVVIGAIDEFPCDAFGLQLVLLLCEDGNIYAYEDEVLHLVARNIKELFETGLTFPGLERYNLGECFEEYTEEEYNGIMESDEMKEMTEAHNRFCEPLELQILESLRKIKQNQLKGVEEGCPKNNSDTTKLSVWRLIT</sequence>
<keyword evidence="3" id="KW-1185">Reference proteome</keyword>